<organism evidence="2 3">
    <name type="scientific">Octopus sinensis</name>
    <name type="common">East Asian common octopus</name>
    <dbReference type="NCBI Taxonomy" id="2607531"/>
    <lineage>
        <taxon>Eukaryota</taxon>
        <taxon>Metazoa</taxon>
        <taxon>Spiralia</taxon>
        <taxon>Lophotrochozoa</taxon>
        <taxon>Mollusca</taxon>
        <taxon>Cephalopoda</taxon>
        <taxon>Coleoidea</taxon>
        <taxon>Octopodiformes</taxon>
        <taxon>Octopoda</taxon>
        <taxon>Incirrata</taxon>
        <taxon>Octopodidae</taxon>
        <taxon>Octopus</taxon>
    </lineage>
</organism>
<dbReference type="Proteomes" id="UP000515154">
    <property type="component" value="Linkage group LG6"/>
</dbReference>
<dbReference type="InterPro" id="IPR033369">
    <property type="entry name" value="C19orf12"/>
</dbReference>
<sequence length="74" mass="7735">MAEGDEDEGNMKVTVKECLKGMIIVGIATFIGRMLLGPPGLVVGGVVGGLAAYGMSCDFKSAPQILRKPPKDKK</sequence>
<dbReference type="AlphaFoldDB" id="A0A6P7SI83"/>
<reference evidence="3" key="1">
    <citation type="submission" date="2025-08" db="UniProtKB">
        <authorList>
            <consortium name="RefSeq"/>
        </authorList>
    </citation>
    <scope>IDENTIFICATION</scope>
</reference>
<dbReference type="PANTHER" id="PTHR31493:SF1">
    <property type="entry name" value="PROTEIN C19ORF12"/>
    <property type="match status" value="1"/>
</dbReference>
<accession>A0A6P7SI83</accession>
<dbReference type="Pfam" id="PF20721">
    <property type="entry name" value="C19orf12"/>
    <property type="match status" value="1"/>
</dbReference>
<dbReference type="KEGG" id="osn:115213117"/>
<gene>
    <name evidence="3" type="primary">LOC115213117</name>
</gene>
<dbReference type="PANTHER" id="PTHR31493">
    <property type="entry name" value="NAZO FAMILY MEMBER"/>
    <property type="match status" value="1"/>
</dbReference>
<protein>
    <submittedName>
        <fullName evidence="3">Protein C19orf12-like</fullName>
    </submittedName>
</protein>
<proteinExistence type="inferred from homology"/>
<evidence type="ECO:0000313" key="3">
    <source>
        <dbReference type="RefSeq" id="XP_029637905.1"/>
    </source>
</evidence>
<dbReference type="RefSeq" id="XP_029637905.1">
    <property type="nucleotide sequence ID" value="XM_029782045.2"/>
</dbReference>
<evidence type="ECO:0000313" key="2">
    <source>
        <dbReference type="Proteomes" id="UP000515154"/>
    </source>
</evidence>
<keyword evidence="2" id="KW-1185">Reference proteome</keyword>
<comment type="similarity">
    <text evidence="1">Belongs to the C19orf12 family.</text>
</comment>
<evidence type="ECO:0000256" key="1">
    <source>
        <dbReference type="ARBA" id="ARBA00029457"/>
    </source>
</evidence>
<name>A0A6P7SI83_9MOLL</name>